<proteinExistence type="predicted"/>
<sequence length="162" mass="18586">MKIRLLLPLVLLLLALSSKGQTTKGFKEYRFTSSFQVDKTLSGNLKRDNRKVSIYFKDPKPITKVSDDAKFEDLPTGKLIIKYENIKEPIEIEIKYFGKYDFGETKNQSLYGITKTWLDYNSFIFVNKPTLIAGKMWNNALLIGNMNADNGNISVYTVYCCN</sequence>
<evidence type="ECO:0000256" key="1">
    <source>
        <dbReference type="SAM" id="SignalP"/>
    </source>
</evidence>
<accession>A0A4U3KPR8</accession>
<dbReference type="Proteomes" id="UP000305848">
    <property type="component" value="Unassembled WGS sequence"/>
</dbReference>
<dbReference type="AlphaFoldDB" id="A0A4U3KPR8"/>
<comment type="caution">
    <text evidence="2">The sequence shown here is derived from an EMBL/GenBank/DDBJ whole genome shotgun (WGS) entry which is preliminary data.</text>
</comment>
<keyword evidence="3" id="KW-1185">Reference proteome</keyword>
<feature type="chain" id="PRO_5020997654" evidence="1">
    <location>
        <begin position="21"/>
        <end position="162"/>
    </location>
</feature>
<dbReference type="EMBL" id="SZQL01000041">
    <property type="protein sequence ID" value="TKK64162.1"/>
    <property type="molecule type" value="Genomic_DNA"/>
</dbReference>
<feature type="signal peptide" evidence="1">
    <location>
        <begin position="1"/>
        <end position="20"/>
    </location>
</feature>
<reference evidence="2 3" key="1">
    <citation type="submission" date="2019-05" db="EMBL/GenBank/DDBJ databases">
        <title>Panacibacter sp. strain 17mud1-8 Genome sequencing and assembly.</title>
        <authorList>
            <person name="Chhetri G."/>
        </authorList>
    </citation>
    <scope>NUCLEOTIDE SEQUENCE [LARGE SCALE GENOMIC DNA]</scope>
    <source>
        <strain evidence="2 3">17mud1-8</strain>
    </source>
</reference>
<evidence type="ECO:0000313" key="3">
    <source>
        <dbReference type="Proteomes" id="UP000305848"/>
    </source>
</evidence>
<name>A0A4U3KPR8_9BACT</name>
<protein>
    <submittedName>
        <fullName evidence="2">Uncharacterized protein</fullName>
    </submittedName>
</protein>
<dbReference type="RefSeq" id="WP_137264198.1">
    <property type="nucleotide sequence ID" value="NZ_SZQL01000041.1"/>
</dbReference>
<evidence type="ECO:0000313" key="2">
    <source>
        <dbReference type="EMBL" id="TKK64162.1"/>
    </source>
</evidence>
<gene>
    <name evidence="2" type="ORF">FC093_23125</name>
</gene>
<keyword evidence="1" id="KW-0732">Signal</keyword>
<organism evidence="2 3">
    <name type="scientific">Ilyomonas limi</name>
    <dbReference type="NCBI Taxonomy" id="2575867"/>
    <lineage>
        <taxon>Bacteria</taxon>
        <taxon>Pseudomonadati</taxon>
        <taxon>Bacteroidota</taxon>
        <taxon>Chitinophagia</taxon>
        <taxon>Chitinophagales</taxon>
        <taxon>Chitinophagaceae</taxon>
        <taxon>Ilyomonas</taxon>
    </lineage>
</organism>